<sequence>MARCSRIAGWAATTPPAATCLADCRSVTTNQQDPYGDFDRQRR</sequence>
<gene>
    <name evidence="1" type="ORF">BZL29_1651</name>
</gene>
<proteinExistence type="predicted"/>
<dbReference type="EMBL" id="MVBN01000002">
    <property type="protein sequence ID" value="OOK80764.1"/>
    <property type="molecule type" value="Genomic_DNA"/>
</dbReference>
<dbReference type="AlphaFoldDB" id="A0A1V3XNF2"/>
<reference evidence="1 2" key="1">
    <citation type="submission" date="2017-02" db="EMBL/GenBank/DDBJ databases">
        <title>Complete genome sequences of Mycobacterium kansasii strains isolated from rhesus macaques.</title>
        <authorList>
            <person name="Panda A."/>
            <person name="Nagaraj S."/>
            <person name="Zhao X."/>
            <person name="Tettelin H."/>
            <person name="Detolla L.J."/>
        </authorList>
    </citation>
    <scope>NUCLEOTIDE SEQUENCE [LARGE SCALE GENOMIC DNA]</scope>
    <source>
        <strain evidence="1 2">11-3469</strain>
    </source>
</reference>
<evidence type="ECO:0000313" key="2">
    <source>
        <dbReference type="Proteomes" id="UP000188532"/>
    </source>
</evidence>
<accession>A0A1V3XNF2</accession>
<comment type="caution">
    <text evidence="1">The sequence shown here is derived from an EMBL/GenBank/DDBJ whole genome shotgun (WGS) entry which is preliminary data.</text>
</comment>
<evidence type="ECO:0000313" key="1">
    <source>
        <dbReference type="EMBL" id="OOK80764.1"/>
    </source>
</evidence>
<dbReference type="Proteomes" id="UP000188532">
    <property type="component" value="Unassembled WGS sequence"/>
</dbReference>
<protein>
    <submittedName>
        <fullName evidence="1">Uncharacterized protein</fullName>
    </submittedName>
</protein>
<name>A0A1V3XNF2_MYCKA</name>
<organism evidence="1 2">
    <name type="scientific">Mycobacterium kansasii</name>
    <dbReference type="NCBI Taxonomy" id="1768"/>
    <lineage>
        <taxon>Bacteria</taxon>
        <taxon>Bacillati</taxon>
        <taxon>Actinomycetota</taxon>
        <taxon>Actinomycetes</taxon>
        <taxon>Mycobacteriales</taxon>
        <taxon>Mycobacteriaceae</taxon>
        <taxon>Mycobacterium</taxon>
    </lineage>
</organism>